<accession>A0A2B7Z370</accession>
<dbReference type="EMBL" id="PDNA01000006">
    <property type="protein sequence ID" value="PGH27502.1"/>
    <property type="molecule type" value="Genomic_DNA"/>
</dbReference>
<keyword evidence="5" id="KW-1185">Reference proteome</keyword>
<evidence type="ECO:0000256" key="2">
    <source>
        <dbReference type="ARBA" id="ARBA00022553"/>
    </source>
</evidence>
<dbReference type="Gene3D" id="3.40.366.10">
    <property type="entry name" value="Malonyl-Coenzyme A Acyl Carrier Protein, domain 2"/>
    <property type="match status" value="2"/>
</dbReference>
<dbReference type="InterPro" id="IPR050091">
    <property type="entry name" value="PKS_NRPS_Biosynth_Enz"/>
</dbReference>
<dbReference type="Proteomes" id="UP000224634">
    <property type="component" value="Unassembled WGS sequence"/>
</dbReference>
<organism evidence="4 5">
    <name type="scientific">Polytolypa hystricis (strain UAMH7299)</name>
    <dbReference type="NCBI Taxonomy" id="1447883"/>
    <lineage>
        <taxon>Eukaryota</taxon>
        <taxon>Fungi</taxon>
        <taxon>Dikarya</taxon>
        <taxon>Ascomycota</taxon>
        <taxon>Pezizomycotina</taxon>
        <taxon>Eurotiomycetes</taxon>
        <taxon>Eurotiomycetidae</taxon>
        <taxon>Onygenales</taxon>
        <taxon>Onygenales incertae sedis</taxon>
        <taxon>Polytolypa</taxon>
    </lineage>
</organism>
<dbReference type="GO" id="GO:0004312">
    <property type="term" value="F:fatty acid synthase activity"/>
    <property type="evidence" value="ECO:0007669"/>
    <property type="project" value="TreeGrafter"/>
</dbReference>
<dbReference type="PANTHER" id="PTHR43775">
    <property type="entry name" value="FATTY ACID SYNTHASE"/>
    <property type="match status" value="1"/>
</dbReference>
<keyword evidence="2" id="KW-0597">Phosphoprotein</keyword>
<reference evidence="4 5" key="1">
    <citation type="submission" date="2017-10" db="EMBL/GenBank/DDBJ databases">
        <title>Comparative genomics in systemic dimorphic fungi from Ajellomycetaceae.</title>
        <authorList>
            <person name="Munoz J.F."/>
            <person name="Mcewen J.G."/>
            <person name="Clay O.K."/>
            <person name="Cuomo C.A."/>
        </authorList>
    </citation>
    <scope>NUCLEOTIDE SEQUENCE [LARGE SCALE GENOMIC DNA]</scope>
    <source>
        <strain evidence="4 5">UAMH7299</strain>
    </source>
</reference>
<evidence type="ECO:0000313" key="5">
    <source>
        <dbReference type="Proteomes" id="UP000224634"/>
    </source>
</evidence>
<comment type="caution">
    <text evidence="4">The sequence shown here is derived from an EMBL/GenBank/DDBJ whole genome shotgun (WGS) entry which is preliminary data.</text>
</comment>
<protein>
    <submittedName>
        <fullName evidence="4">Uncharacterized protein</fullName>
    </submittedName>
</protein>
<evidence type="ECO:0000256" key="3">
    <source>
        <dbReference type="ARBA" id="ARBA00022679"/>
    </source>
</evidence>
<dbReference type="OrthoDB" id="3799328at2759"/>
<dbReference type="InterPro" id="IPR001227">
    <property type="entry name" value="Ac_transferase_dom_sf"/>
</dbReference>
<keyword evidence="3" id="KW-0808">Transferase</keyword>
<gene>
    <name evidence="4" type="ORF">AJ80_00743</name>
</gene>
<dbReference type="AlphaFoldDB" id="A0A2B7Z370"/>
<name>A0A2B7Z370_POLH7</name>
<dbReference type="STRING" id="1447883.A0A2B7Z370"/>
<evidence type="ECO:0000313" key="4">
    <source>
        <dbReference type="EMBL" id="PGH27502.1"/>
    </source>
</evidence>
<proteinExistence type="predicted"/>
<evidence type="ECO:0000256" key="1">
    <source>
        <dbReference type="ARBA" id="ARBA00022450"/>
    </source>
</evidence>
<dbReference type="InterPro" id="IPR016036">
    <property type="entry name" value="Malonyl_transacylase_ACP-bd"/>
</dbReference>
<sequence length="155" mass="17376">MVLCGVKDDKRILTSPAQLANVSFVLTGQGAQWHAIGAELFEYHVFQATIRYLDYVLEALRTTPSWTIEAINSPSSITLSGEADVIEELLEVLSRDGMFDRPLKTGGNAYRSHHMIPLGFDYVNMLTRGLERVKQLKLSDGRHRYPPIPWASSVT</sequence>
<dbReference type="PANTHER" id="PTHR43775:SF37">
    <property type="entry name" value="SI:DKEY-61P9.11"/>
    <property type="match status" value="1"/>
</dbReference>
<dbReference type="SUPFAM" id="SSF55048">
    <property type="entry name" value="Probable ACP-binding domain of malonyl-CoA ACP transacylase"/>
    <property type="match status" value="1"/>
</dbReference>
<dbReference type="GO" id="GO:0006633">
    <property type="term" value="P:fatty acid biosynthetic process"/>
    <property type="evidence" value="ECO:0007669"/>
    <property type="project" value="TreeGrafter"/>
</dbReference>
<keyword evidence="1" id="KW-0596">Phosphopantetheine</keyword>